<accession>A0A3N2PTM2</accession>
<feature type="transmembrane region" description="Helical" evidence="1">
    <location>
        <begin position="230"/>
        <end position="249"/>
    </location>
</feature>
<evidence type="ECO:0000313" key="2">
    <source>
        <dbReference type="EMBL" id="ROT37857.1"/>
    </source>
</evidence>
<feature type="transmembrane region" description="Helical" evidence="1">
    <location>
        <begin position="38"/>
        <end position="57"/>
    </location>
</feature>
<reference evidence="2 3" key="1">
    <citation type="journal article" date="2018" name="Mol. Ecol.">
        <title>The obligate alkalophilic soda-lake fungus Sodiomyces alkalinus has shifted to a protein diet.</title>
        <authorList>
            <person name="Grum-Grzhimaylo A.A."/>
            <person name="Falkoski D.L."/>
            <person name="van den Heuvel J."/>
            <person name="Valero-Jimenez C.A."/>
            <person name="Min B."/>
            <person name="Choi I.G."/>
            <person name="Lipzen A."/>
            <person name="Daum C.G."/>
            <person name="Aanen D.K."/>
            <person name="Tsang A."/>
            <person name="Henrissat B."/>
            <person name="Bilanenko E.N."/>
            <person name="de Vries R.P."/>
            <person name="van Kan J.A.L."/>
            <person name="Grigoriev I.V."/>
            <person name="Debets A.J.M."/>
        </authorList>
    </citation>
    <scope>NUCLEOTIDE SEQUENCE [LARGE SCALE GENOMIC DNA]</scope>
    <source>
        <strain evidence="2 3">F11</strain>
    </source>
</reference>
<dbReference type="OrthoDB" id="5306317at2759"/>
<keyword evidence="1" id="KW-0812">Transmembrane</keyword>
<dbReference type="AlphaFoldDB" id="A0A3N2PTM2"/>
<protein>
    <recommendedName>
        <fullName evidence="4">Integral membrane protein</fullName>
    </recommendedName>
</protein>
<dbReference type="Proteomes" id="UP000272025">
    <property type="component" value="Unassembled WGS sequence"/>
</dbReference>
<proteinExistence type="predicted"/>
<sequence length="262" mass="29239">MTVYFESSWAILSTICLANSLFGLMVVNITTLSRASMVPIVVSVAGAVANGLCYYAYYGDYPLVNTAAASVVADVMWLIQEAGVSFYSYIILVRILFDWNLRIFKTLFWSIMCIITATRVAIATFRAEAILNNDPRAQYIINRLHVGYFTGIALVECVSAFYLLRKFASVRRTSVRASLPTAFFRHLMRSTEVRLAALALIGTSRALTYYSHPSFQRASSVASQIDRFVYTLECMFPIMLLYVILATIVDCPPFHSTVSLGS</sequence>
<keyword evidence="1" id="KW-0472">Membrane</keyword>
<keyword evidence="3" id="KW-1185">Reference proteome</keyword>
<evidence type="ECO:0000256" key="1">
    <source>
        <dbReference type="SAM" id="Phobius"/>
    </source>
</evidence>
<dbReference type="EMBL" id="ML119056">
    <property type="protein sequence ID" value="ROT37857.1"/>
    <property type="molecule type" value="Genomic_DNA"/>
</dbReference>
<gene>
    <name evidence="2" type="ORF">SODALDRAFT_175679</name>
</gene>
<name>A0A3N2PTM2_SODAK</name>
<dbReference type="RefSeq" id="XP_028465663.1">
    <property type="nucleotide sequence ID" value="XM_028607024.1"/>
</dbReference>
<feature type="transmembrane region" description="Helical" evidence="1">
    <location>
        <begin position="6"/>
        <end position="26"/>
    </location>
</feature>
<feature type="transmembrane region" description="Helical" evidence="1">
    <location>
        <begin position="106"/>
        <end position="125"/>
    </location>
</feature>
<evidence type="ECO:0000313" key="3">
    <source>
        <dbReference type="Proteomes" id="UP000272025"/>
    </source>
</evidence>
<feature type="transmembrane region" description="Helical" evidence="1">
    <location>
        <begin position="145"/>
        <end position="164"/>
    </location>
</feature>
<keyword evidence="1" id="KW-1133">Transmembrane helix</keyword>
<evidence type="ECO:0008006" key="4">
    <source>
        <dbReference type="Google" id="ProtNLM"/>
    </source>
</evidence>
<organism evidence="2 3">
    <name type="scientific">Sodiomyces alkalinus (strain CBS 110278 / VKM F-3762 / F11)</name>
    <name type="common">Alkaliphilic filamentous fungus</name>
    <dbReference type="NCBI Taxonomy" id="1314773"/>
    <lineage>
        <taxon>Eukaryota</taxon>
        <taxon>Fungi</taxon>
        <taxon>Dikarya</taxon>
        <taxon>Ascomycota</taxon>
        <taxon>Pezizomycotina</taxon>
        <taxon>Sordariomycetes</taxon>
        <taxon>Hypocreomycetidae</taxon>
        <taxon>Glomerellales</taxon>
        <taxon>Plectosphaerellaceae</taxon>
        <taxon>Sodiomyces</taxon>
    </lineage>
</organism>
<feature type="transmembrane region" description="Helical" evidence="1">
    <location>
        <begin position="77"/>
        <end position="97"/>
    </location>
</feature>
<dbReference type="GeneID" id="39575502"/>